<comment type="subcellular location">
    <subcellularLocation>
        <location evidence="1">Mitochondrion outer membrane</location>
    </subcellularLocation>
</comment>
<reference evidence="14 15" key="1">
    <citation type="journal article" date="2022" name="Nat. Ecol. Evol.">
        <title>A masculinizing supergene underlies an exaggerated male reproductive morph in a spider.</title>
        <authorList>
            <person name="Hendrickx F."/>
            <person name="De Corte Z."/>
            <person name="Sonet G."/>
            <person name="Van Belleghem S.M."/>
            <person name="Kostlbacher S."/>
            <person name="Vangestel C."/>
        </authorList>
    </citation>
    <scope>NUCLEOTIDE SEQUENCE [LARGE SCALE GENOMIC DNA]</scope>
    <source>
        <strain evidence="14">W744_W776</strain>
    </source>
</reference>
<keyword evidence="4" id="KW-1000">Mitochondrion outer membrane</keyword>
<dbReference type="AlphaFoldDB" id="A0AAV6UGE4"/>
<dbReference type="InterPro" id="IPR013078">
    <property type="entry name" value="His_Pase_superF_clade-1"/>
</dbReference>
<comment type="similarity">
    <text evidence="2">Belongs to the phosphoglycerate mutase family. BPG-dependent PGAM subfamily.</text>
</comment>
<dbReference type="EC" id="3.1.3.16" evidence="3"/>
<accession>A0AAV6UGE4</accession>
<gene>
    <name evidence="14" type="ORF">JTE90_026165</name>
</gene>
<dbReference type="GO" id="GO:0090141">
    <property type="term" value="P:positive regulation of mitochondrial fission"/>
    <property type="evidence" value="ECO:0007669"/>
    <property type="project" value="TreeGrafter"/>
</dbReference>
<proteinExistence type="inferred from homology"/>
<dbReference type="PANTHER" id="PTHR20935">
    <property type="entry name" value="PHOSPHOGLYCERATE MUTASE-RELATED"/>
    <property type="match status" value="1"/>
</dbReference>
<dbReference type="Gene3D" id="3.40.50.1240">
    <property type="entry name" value="Phosphoglycerate mutase-like"/>
    <property type="match status" value="1"/>
</dbReference>
<dbReference type="GO" id="GO:0004722">
    <property type="term" value="F:protein serine/threonine phosphatase activity"/>
    <property type="evidence" value="ECO:0007669"/>
    <property type="project" value="UniProtKB-EC"/>
</dbReference>
<keyword evidence="4" id="KW-0496">Mitochondrion</keyword>
<keyword evidence="13" id="KW-0472">Membrane</keyword>
<evidence type="ECO:0000256" key="13">
    <source>
        <dbReference type="SAM" id="Phobius"/>
    </source>
</evidence>
<dbReference type="Proteomes" id="UP000827092">
    <property type="component" value="Unassembled WGS sequence"/>
</dbReference>
<feature type="transmembrane region" description="Helical" evidence="13">
    <location>
        <begin position="9"/>
        <end position="27"/>
    </location>
</feature>
<evidence type="ECO:0000256" key="6">
    <source>
        <dbReference type="ARBA" id="ARBA00037234"/>
    </source>
</evidence>
<evidence type="ECO:0000256" key="2">
    <source>
        <dbReference type="ARBA" id="ARBA00006717"/>
    </source>
</evidence>
<evidence type="ECO:0000256" key="5">
    <source>
        <dbReference type="ARBA" id="ARBA00022801"/>
    </source>
</evidence>
<evidence type="ECO:0000256" key="4">
    <source>
        <dbReference type="ARBA" id="ARBA00022787"/>
    </source>
</evidence>
<evidence type="ECO:0000256" key="9">
    <source>
        <dbReference type="ARBA" id="ARBA00040722"/>
    </source>
</evidence>
<comment type="subunit">
    <text evidence="7">Interacts with Pk92B/ASK1.</text>
</comment>
<dbReference type="Pfam" id="PF00300">
    <property type="entry name" value="His_Phos_1"/>
    <property type="match status" value="2"/>
</dbReference>
<dbReference type="EMBL" id="JAFNEN010000451">
    <property type="protein sequence ID" value="KAG8182711.1"/>
    <property type="molecule type" value="Genomic_DNA"/>
</dbReference>
<dbReference type="InterPro" id="IPR051021">
    <property type="entry name" value="Mito_Ser/Thr_phosphatase"/>
</dbReference>
<comment type="caution">
    <text evidence="14">The sequence shown here is derived from an EMBL/GenBank/DDBJ whole genome shotgun (WGS) entry which is preliminary data.</text>
</comment>
<name>A0AAV6UGE4_9ARAC</name>
<organism evidence="14 15">
    <name type="scientific">Oedothorax gibbosus</name>
    <dbReference type="NCBI Taxonomy" id="931172"/>
    <lineage>
        <taxon>Eukaryota</taxon>
        <taxon>Metazoa</taxon>
        <taxon>Ecdysozoa</taxon>
        <taxon>Arthropoda</taxon>
        <taxon>Chelicerata</taxon>
        <taxon>Arachnida</taxon>
        <taxon>Araneae</taxon>
        <taxon>Araneomorphae</taxon>
        <taxon>Entelegynae</taxon>
        <taxon>Araneoidea</taxon>
        <taxon>Linyphiidae</taxon>
        <taxon>Erigoninae</taxon>
        <taxon>Oedothorax</taxon>
    </lineage>
</organism>
<evidence type="ECO:0000256" key="11">
    <source>
        <dbReference type="ARBA" id="ARBA00047761"/>
    </source>
</evidence>
<evidence type="ECO:0000256" key="1">
    <source>
        <dbReference type="ARBA" id="ARBA00004294"/>
    </source>
</evidence>
<dbReference type="PANTHER" id="PTHR20935:SF0">
    <property type="entry name" value="SERINE_THREONINE-PROTEIN PHOSPHATASE PGAM5, MITOCHONDRIAL"/>
    <property type="match status" value="1"/>
</dbReference>
<keyword evidence="5" id="KW-0378">Hydrolase</keyword>
<evidence type="ECO:0000256" key="7">
    <source>
        <dbReference type="ARBA" id="ARBA00038605"/>
    </source>
</evidence>
<sequence>MVSVGRHSRWLYAVAGSGVVLGLFSYFQSEKKVVHNAWTTNFEPSRKWDFNWDKRDYSHLINDKSNEDAKKVKPTARRHIFLIRHGQYEEQAESDDKRRLTATGRKQAELVGQRLKELKFNYTRMVRSTMLRAQETSNIILENFPDLPKEDCDLLKEGAPIPPEPPARNWEISDETFLKDGPRIEAAFKKHFHRADVDQKSDSYEIIVCHGNVIRYFILRLLQFPPEGWLRLQLGHCSITWVVIGPSGRAGVNAIGDVGFMPKELMTG</sequence>
<comment type="function">
    <text evidence="6">Displays phosphatase activity for serine/threonine residues, and dephosphorylates and activates Pk92B kinase. Has apparently no phosphoglycerate mutase activity.</text>
</comment>
<evidence type="ECO:0000256" key="10">
    <source>
        <dbReference type="ARBA" id="ARBA00042520"/>
    </source>
</evidence>
<evidence type="ECO:0000313" key="15">
    <source>
        <dbReference type="Proteomes" id="UP000827092"/>
    </source>
</evidence>
<comment type="catalytic activity">
    <reaction evidence="11">
        <text>O-phospho-L-seryl-[protein] + H2O = L-seryl-[protein] + phosphate</text>
        <dbReference type="Rhea" id="RHEA:20629"/>
        <dbReference type="Rhea" id="RHEA-COMP:9863"/>
        <dbReference type="Rhea" id="RHEA-COMP:11604"/>
        <dbReference type="ChEBI" id="CHEBI:15377"/>
        <dbReference type="ChEBI" id="CHEBI:29999"/>
        <dbReference type="ChEBI" id="CHEBI:43474"/>
        <dbReference type="ChEBI" id="CHEBI:83421"/>
        <dbReference type="EC" id="3.1.3.16"/>
    </reaction>
</comment>
<dbReference type="InterPro" id="IPR029033">
    <property type="entry name" value="His_PPase_superfam"/>
</dbReference>
<evidence type="ECO:0000313" key="14">
    <source>
        <dbReference type="EMBL" id="KAG8182711.1"/>
    </source>
</evidence>
<comment type="catalytic activity">
    <reaction evidence="12">
        <text>O-phospho-L-threonyl-[protein] + H2O = L-threonyl-[protein] + phosphate</text>
        <dbReference type="Rhea" id="RHEA:47004"/>
        <dbReference type="Rhea" id="RHEA-COMP:11060"/>
        <dbReference type="Rhea" id="RHEA-COMP:11605"/>
        <dbReference type="ChEBI" id="CHEBI:15377"/>
        <dbReference type="ChEBI" id="CHEBI:30013"/>
        <dbReference type="ChEBI" id="CHEBI:43474"/>
        <dbReference type="ChEBI" id="CHEBI:61977"/>
        <dbReference type="EC" id="3.1.3.16"/>
    </reaction>
</comment>
<evidence type="ECO:0000256" key="8">
    <source>
        <dbReference type="ARBA" id="ARBA00039765"/>
    </source>
</evidence>
<keyword evidence="13" id="KW-1133">Transmembrane helix</keyword>
<dbReference type="SMART" id="SM00855">
    <property type="entry name" value="PGAM"/>
    <property type="match status" value="1"/>
</dbReference>
<dbReference type="CDD" id="cd07067">
    <property type="entry name" value="HP_PGM_like"/>
    <property type="match status" value="1"/>
</dbReference>
<keyword evidence="15" id="KW-1185">Reference proteome</keyword>
<evidence type="ECO:0000256" key="3">
    <source>
        <dbReference type="ARBA" id="ARBA00013081"/>
    </source>
</evidence>
<dbReference type="SUPFAM" id="SSF53254">
    <property type="entry name" value="Phosphoglycerate mutase-like"/>
    <property type="match status" value="1"/>
</dbReference>
<evidence type="ECO:0000256" key="12">
    <source>
        <dbReference type="ARBA" id="ARBA00048336"/>
    </source>
</evidence>
<keyword evidence="13" id="KW-0812">Transmembrane</keyword>
<dbReference type="GO" id="GO:0005741">
    <property type="term" value="C:mitochondrial outer membrane"/>
    <property type="evidence" value="ECO:0007669"/>
    <property type="project" value="UniProtKB-SubCell"/>
</dbReference>
<protein>
    <recommendedName>
        <fullName evidence="8">Serine/threonine-protein phosphatase PGAM5, mitochondrial</fullName>
        <ecNumber evidence="3">3.1.3.16</ecNumber>
    </recommendedName>
    <alternativeName>
        <fullName evidence="10">Phosphoglycerate mutase family member 5 homolog</fullName>
    </alternativeName>
    <alternativeName>
        <fullName evidence="9">Serine/threonine-protein phosphatase Pgam5, mitochondrial</fullName>
    </alternativeName>
</protein>